<dbReference type="InterPro" id="IPR015422">
    <property type="entry name" value="PyrdxlP-dep_Trfase_small"/>
</dbReference>
<protein>
    <recommendedName>
        <fullName evidence="6">Probable glycine dehydrogenase (decarboxylating) subunit 2</fullName>
        <ecNumber evidence="6">1.4.4.2</ecNumber>
    </recommendedName>
    <alternativeName>
        <fullName evidence="6">Glycine cleavage system P-protein subunit 2</fullName>
    </alternativeName>
    <alternativeName>
        <fullName evidence="6">Glycine decarboxylase subunit 2</fullName>
    </alternativeName>
    <alternativeName>
        <fullName evidence="6">Glycine dehydrogenase (aminomethyl-transferring) subunit 2</fullName>
    </alternativeName>
</protein>
<feature type="domain" description="Glycine dehydrogenase C-terminal" evidence="8">
    <location>
        <begin position="347"/>
        <end position="447"/>
    </location>
</feature>
<dbReference type="Gene3D" id="3.90.1150.10">
    <property type="entry name" value="Aspartate Aminotransferase, domain 1"/>
    <property type="match status" value="1"/>
</dbReference>
<dbReference type="EMBL" id="WJKJ01000028">
    <property type="protein sequence ID" value="MBD3363775.1"/>
    <property type="molecule type" value="Genomic_DNA"/>
</dbReference>
<feature type="modified residue" description="N6-(pyridoxal phosphate)lysine" evidence="6">
    <location>
        <position position="267"/>
    </location>
</feature>
<sequence>MKMLFDLSKTGRSAFKFAKLDVPKKGLSDYIPERYLRKNQALLPEVAEPELARHFTHLASMNHHIDKGFYPLGSCTMKYNPKVNEHTSRLPGFSGLHPLAPVKITQGALRLMYELQGLLAEISGFDAVTLEPAAGAQGELCANLITRAYFKERGEERTKVIIPDSAHGTNPASVTLSGFESVTVASNADGLIDLDDLTEKLSTDIALIMITNPNTLGLFERDICKITEKVHRAGALAYLDGANLNALMGIVKPADMGFDLMHFNLHKTFSTPHGGGGPGSGPVGVTKELADFLPVPVITKDADEYSLIYNRPKTIGKLHGYYGNFGVMVKAYTYIRLLGASGLYEVSKNAILNANYLKTLIGKYLEIPHSRHCMHEFVASGKELKMFNNLRTADLAKRLLDYGYHSPTVYFPLIVSEALMVEPTETETAETLDGFATAVQRIVQEARINPEMLRKAPHTTPVGRLDEVRAIKELDVCYRPDRRT</sequence>
<gene>
    <name evidence="6" type="primary">gcvPB</name>
    <name evidence="9" type="ORF">GF359_01020</name>
</gene>
<comment type="similarity">
    <text evidence="6">Belongs to the GcvP family. C-terminal subunit subfamily.</text>
</comment>
<evidence type="ECO:0000313" key="9">
    <source>
        <dbReference type="EMBL" id="MBD3363775.1"/>
    </source>
</evidence>
<dbReference type="GO" id="GO:0005829">
    <property type="term" value="C:cytosol"/>
    <property type="evidence" value="ECO:0007669"/>
    <property type="project" value="TreeGrafter"/>
</dbReference>
<dbReference type="NCBIfam" id="NF003346">
    <property type="entry name" value="PRK04366.1"/>
    <property type="match status" value="1"/>
</dbReference>
<evidence type="ECO:0000256" key="4">
    <source>
        <dbReference type="ARBA" id="ARBA00023002"/>
    </source>
</evidence>
<feature type="domain" description="Glycine cleavage system P-protein N-terminal" evidence="7">
    <location>
        <begin position="29"/>
        <end position="299"/>
    </location>
</feature>
<dbReference type="InterPro" id="IPR015421">
    <property type="entry name" value="PyrdxlP-dep_Trfase_major"/>
</dbReference>
<reference evidence="9" key="1">
    <citation type="submission" date="2019-11" db="EMBL/GenBank/DDBJ databases">
        <title>Microbial mats filling the niche in hypersaline microbial mats.</title>
        <authorList>
            <person name="Wong H.L."/>
            <person name="Macleod F.I."/>
            <person name="White R.A. III"/>
            <person name="Burns B.P."/>
        </authorList>
    </citation>
    <scope>NUCLEOTIDE SEQUENCE</scope>
    <source>
        <strain evidence="9">Bin_327</strain>
    </source>
</reference>
<evidence type="ECO:0000256" key="3">
    <source>
        <dbReference type="ARBA" id="ARBA00022898"/>
    </source>
</evidence>
<name>A0A9D5K8V7_UNCW3</name>
<evidence type="ECO:0000259" key="8">
    <source>
        <dbReference type="Pfam" id="PF21478"/>
    </source>
</evidence>
<dbReference type="PANTHER" id="PTHR11773:SF1">
    <property type="entry name" value="GLYCINE DEHYDROGENASE (DECARBOXYLATING), MITOCHONDRIAL"/>
    <property type="match status" value="1"/>
</dbReference>
<dbReference type="InterPro" id="IPR015424">
    <property type="entry name" value="PyrdxlP-dep_Trfase"/>
</dbReference>
<evidence type="ECO:0000256" key="1">
    <source>
        <dbReference type="ARBA" id="ARBA00001933"/>
    </source>
</evidence>
<comment type="catalytic activity">
    <reaction evidence="5 6">
        <text>N(6)-[(R)-lipoyl]-L-lysyl-[glycine-cleavage complex H protein] + glycine + H(+) = N(6)-[(R)-S(8)-aminomethyldihydrolipoyl]-L-lysyl-[glycine-cleavage complex H protein] + CO2</text>
        <dbReference type="Rhea" id="RHEA:24304"/>
        <dbReference type="Rhea" id="RHEA-COMP:10494"/>
        <dbReference type="Rhea" id="RHEA-COMP:10495"/>
        <dbReference type="ChEBI" id="CHEBI:15378"/>
        <dbReference type="ChEBI" id="CHEBI:16526"/>
        <dbReference type="ChEBI" id="CHEBI:57305"/>
        <dbReference type="ChEBI" id="CHEBI:83099"/>
        <dbReference type="ChEBI" id="CHEBI:83143"/>
        <dbReference type="EC" id="1.4.4.2"/>
    </reaction>
</comment>
<dbReference type="FunFam" id="3.40.640.10:FF:000224">
    <property type="entry name" value="Probable glycine dehydrogenase (decarboxylating) subunit 2"/>
    <property type="match status" value="1"/>
</dbReference>
<evidence type="ECO:0000256" key="5">
    <source>
        <dbReference type="ARBA" id="ARBA00049026"/>
    </source>
</evidence>
<keyword evidence="3 6" id="KW-0663">Pyridoxal phosphate</keyword>
<dbReference type="HAMAP" id="MF_00713">
    <property type="entry name" value="GcvPB"/>
    <property type="match status" value="1"/>
</dbReference>
<evidence type="ECO:0000256" key="2">
    <source>
        <dbReference type="ARBA" id="ARBA00003788"/>
    </source>
</evidence>
<dbReference type="Gene3D" id="6.20.440.10">
    <property type="match status" value="1"/>
</dbReference>
<dbReference type="GO" id="GO:0005960">
    <property type="term" value="C:glycine cleavage complex"/>
    <property type="evidence" value="ECO:0007669"/>
    <property type="project" value="TreeGrafter"/>
</dbReference>
<dbReference type="InterPro" id="IPR049316">
    <property type="entry name" value="GDC-P_C"/>
</dbReference>
<dbReference type="Proteomes" id="UP000630660">
    <property type="component" value="Unassembled WGS sequence"/>
</dbReference>
<dbReference type="GO" id="GO:0016594">
    <property type="term" value="F:glycine binding"/>
    <property type="evidence" value="ECO:0007669"/>
    <property type="project" value="TreeGrafter"/>
</dbReference>
<dbReference type="EC" id="1.4.4.2" evidence="6"/>
<dbReference type="PANTHER" id="PTHR11773">
    <property type="entry name" value="GLYCINE DEHYDROGENASE, DECARBOXYLATING"/>
    <property type="match status" value="1"/>
</dbReference>
<dbReference type="SUPFAM" id="SSF53383">
    <property type="entry name" value="PLP-dependent transferases"/>
    <property type="match status" value="1"/>
</dbReference>
<dbReference type="Gene3D" id="3.40.640.10">
    <property type="entry name" value="Type I PLP-dependent aspartate aminotransferase-like (Major domain)"/>
    <property type="match status" value="1"/>
</dbReference>
<dbReference type="InterPro" id="IPR049315">
    <property type="entry name" value="GDC-P_N"/>
</dbReference>
<keyword evidence="9" id="KW-0808">Transferase</keyword>
<accession>A0A9D5K8V7</accession>
<dbReference type="GO" id="GO:0008483">
    <property type="term" value="F:transaminase activity"/>
    <property type="evidence" value="ECO:0007669"/>
    <property type="project" value="UniProtKB-KW"/>
</dbReference>
<dbReference type="InterPro" id="IPR023012">
    <property type="entry name" value="GcvPB"/>
</dbReference>
<dbReference type="GO" id="GO:0030170">
    <property type="term" value="F:pyridoxal phosphate binding"/>
    <property type="evidence" value="ECO:0007669"/>
    <property type="project" value="TreeGrafter"/>
</dbReference>
<comment type="subunit">
    <text evidence="6">The glycine cleavage system is composed of four proteins: P, T, L and H. In this organism, the P 'protein' is a heterodimer of two subunits.</text>
</comment>
<proteinExistence type="inferred from homology"/>
<dbReference type="GO" id="GO:0004375">
    <property type="term" value="F:glycine dehydrogenase (decarboxylating) activity"/>
    <property type="evidence" value="ECO:0007669"/>
    <property type="project" value="UniProtKB-EC"/>
</dbReference>
<keyword evidence="4 6" id="KW-0560">Oxidoreductase</keyword>
<dbReference type="GO" id="GO:0019464">
    <property type="term" value="P:glycine decarboxylation via glycine cleavage system"/>
    <property type="evidence" value="ECO:0007669"/>
    <property type="project" value="UniProtKB-UniRule"/>
</dbReference>
<dbReference type="InterPro" id="IPR020581">
    <property type="entry name" value="GDC_P"/>
</dbReference>
<evidence type="ECO:0000256" key="6">
    <source>
        <dbReference type="HAMAP-Rule" id="MF_00713"/>
    </source>
</evidence>
<dbReference type="Pfam" id="PF21478">
    <property type="entry name" value="GcvP2_C"/>
    <property type="match status" value="1"/>
</dbReference>
<comment type="cofactor">
    <cofactor evidence="1 6">
        <name>pyridoxal 5'-phosphate</name>
        <dbReference type="ChEBI" id="CHEBI:597326"/>
    </cofactor>
</comment>
<organism evidence="9 10">
    <name type="scientific">candidate division WOR-3 bacterium</name>
    <dbReference type="NCBI Taxonomy" id="2052148"/>
    <lineage>
        <taxon>Bacteria</taxon>
        <taxon>Bacteria division WOR-3</taxon>
    </lineage>
</organism>
<dbReference type="FunFam" id="3.90.1150.10:FF:000014">
    <property type="entry name" value="Probable glycine dehydrogenase (decarboxylating) subunit 2"/>
    <property type="match status" value="1"/>
</dbReference>
<keyword evidence="9" id="KW-0032">Aminotransferase</keyword>
<evidence type="ECO:0000259" key="7">
    <source>
        <dbReference type="Pfam" id="PF02347"/>
    </source>
</evidence>
<comment type="caution">
    <text evidence="9">The sequence shown here is derived from an EMBL/GenBank/DDBJ whole genome shotgun (WGS) entry which is preliminary data.</text>
</comment>
<comment type="function">
    <text evidence="2 6">The glycine cleavage system catalyzes the degradation of glycine. The P protein binds the alpha-amino group of glycine through its pyridoxal phosphate cofactor; CO(2) is released and the remaining methylamine moiety is then transferred to the lipoamide cofactor of the H protein.</text>
</comment>
<dbReference type="AlphaFoldDB" id="A0A9D5K8V7"/>
<dbReference type="Pfam" id="PF02347">
    <property type="entry name" value="GDC-P"/>
    <property type="match status" value="1"/>
</dbReference>
<evidence type="ECO:0000313" key="10">
    <source>
        <dbReference type="Proteomes" id="UP000630660"/>
    </source>
</evidence>